<organism evidence="2 3">
    <name type="scientific">Hymenobacter setariae</name>
    <dbReference type="NCBI Taxonomy" id="2594794"/>
    <lineage>
        <taxon>Bacteria</taxon>
        <taxon>Pseudomonadati</taxon>
        <taxon>Bacteroidota</taxon>
        <taxon>Cytophagia</taxon>
        <taxon>Cytophagales</taxon>
        <taxon>Hymenobacteraceae</taxon>
        <taxon>Hymenobacter</taxon>
    </lineage>
</organism>
<evidence type="ECO:0000313" key="2">
    <source>
        <dbReference type="EMBL" id="TVT41841.1"/>
    </source>
</evidence>
<gene>
    <name evidence="2" type="ORF">FNT36_10490</name>
</gene>
<evidence type="ECO:0000313" key="3">
    <source>
        <dbReference type="Proteomes" id="UP000317624"/>
    </source>
</evidence>
<evidence type="ECO:0000256" key="1">
    <source>
        <dbReference type="SAM" id="Phobius"/>
    </source>
</evidence>
<keyword evidence="3" id="KW-1185">Reference proteome</keyword>
<dbReference type="EMBL" id="VMRJ01000002">
    <property type="protein sequence ID" value="TVT41841.1"/>
    <property type="molecule type" value="Genomic_DNA"/>
</dbReference>
<keyword evidence="1" id="KW-1133">Transmembrane helix</keyword>
<accession>A0A558BZB7</accession>
<dbReference type="RefSeq" id="WP_144847208.1">
    <property type="nucleotide sequence ID" value="NZ_VMRJ01000002.1"/>
</dbReference>
<proteinExistence type="predicted"/>
<dbReference type="Proteomes" id="UP000317624">
    <property type="component" value="Unassembled WGS sequence"/>
</dbReference>
<dbReference type="AlphaFoldDB" id="A0A558BZB7"/>
<sequence length="62" mass="7021">MKTPRLQIAFYLFLTGLLLAVAALRFGHHITKSSFWLCYGVALALGIIVRCLPRKPLTEKDF</sequence>
<keyword evidence="1" id="KW-0472">Membrane</keyword>
<protein>
    <submittedName>
        <fullName evidence="2">Uncharacterized protein</fullName>
    </submittedName>
</protein>
<reference evidence="2 3" key="1">
    <citation type="submission" date="2019-07" db="EMBL/GenBank/DDBJ databases">
        <title>Hymenobacter sp. straun FUR1 Genome sequencing and assembly.</title>
        <authorList>
            <person name="Chhetri G."/>
        </authorList>
    </citation>
    <scope>NUCLEOTIDE SEQUENCE [LARGE SCALE GENOMIC DNA]</scope>
    <source>
        <strain evidence="2 3">Fur1</strain>
    </source>
</reference>
<name>A0A558BZB7_9BACT</name>
<feature type="transmembrane region" description="Helical" evidence="1">
    <location>
        <begin position="33"/>
        <end position="52"/>
    </location>
</feature>
<keyword evidence="1" id="KW-0812">Transmembrane</keyword>
<comment type="caution">
    <text evidence="2">The sequence shown here is derived from an EMBL/GenBank/DDBJ whole genome shotgun (WGS) entry which is preliminary data.</text>
</comment>